<dbReference type="PROSITE" id="PS50404">
    <property type="entry name" value="GST_NTER"/>
    <property type="match status" value="1"/>
</dbReference>
<reference evidence="3" key="1">
    <citation type="submission" date="2022-07" db="EMBL/GenBank/DDBJ databases">
        <title>Genome Sequence of Leucocoprinus birnbaumii.</title>
        <authorList>
            <person name="Buettner E."/>
        </authorList>
    </citation>
    <scope>NUCLEOTIDE SEQUENCE</scope>
    <source>
        <strain evidence="3">VT141</strain>
    </source>
</reference>
<proteinExistence type="inferred from homology"/>
<dbReference type="EMBL" id="JANIEX010000256">
    <property type="protein sequence ID" value="KAJ3570056.1"/>
    <property type="molecule type" value="Genomic_DNA"/>
</dbReference>
<dbReference type="InterPro" id="IPR054416">
    <property type="entry name" value="GST_UstS-like_C"/>
</dbReference>
<dbReference type="SUPFAM" id="SSF47616">
    <property type="entry name" value="GST C-terminal domain-like"/>
    <property type="match status" value="2"/>
</dbReference>
<dbReference type="PANTHER" id="PTHR44051">
    <property type="entry name" value="GLUTATHIONE S-TRANSFERASE-RELATED"/>
    <property type="match status" value="1"/>
</dbReference>
<organism evidence="3 4">
    <name type="scientific">Leucocoprinus birnbaumii</name>
    <dbReference type="NCBI Taxonomy" id="56174"/>
    <lineage>
        <taxon>Eukaryota</taxon>
        <taxon>Fungi</taxon>
        <taxon>Dikarya</taxon>
        <taxon>Basidiomycota</taxon>
        <taxon>Agaricomycotina</taxon>
        <taxon>Agaricomycetes</taxon>
        <taxon>Agaricomycetidae</taxon>
        <taxon>Agaricales</taxon>
        <taxon>Agaricineae</taxon>
        <taxon>Agaricaceae</taxon>
        <taxon>Leucocoprinus</taxon>
    </lineage>
</organism>
<comment type="caution">
    <text evidence="3">The sequence shown here is derived from an EMBL/GenBank/DDBJ whole genome shotgun (WGS) entry which is preliminary data.</text>
</comment>
<dbReference type="Proteomes" id="UP001213000">
    <property type="component" value="Unassembled WGS sequence"/>
</dbReference>
<dbReference type="InterPro" id="IPR036249">
    <property type="entry name" value="Thioredoxin-like_sf"/>
</dbReference>
<dbReference type="Pfam" id="PF22041">
    <property type="entry name" value="GST_C_7"/>
    <property type="match status" value="2"/>
</dbReference>
<dbReference type="CDD" id="cd00299">
    <property type="entry name" value="GST_C_family"/>
    <property type="match status" value="1"/>
</dbReference>
<feature type="domain" description="GST N-terminal" evidence="2">
    <location>
        <begin position="17"/>
        <end position="98"/>
    </location>
</feature>
<evidence type="ECO:0000256" key="1">
    <source>
        <dbReference type="ARBA" id="ARBA00007409"/>
    </source>
</evidence>
<dbReference type="Gene3D" id="1.20.1050.10">
    <property type="match status" value="2"/>
</dbReference>
<evidence type="ECO:0000259" key="2">
    <source>
        <dbReference type="PROSITE" id="PS50404"/>
    </source>
</evidence>
<gene>
    <name evidence="3" type="ORF">NP233_g4653</name>
</gene>
<dbReference type="InterPro" id="IPR004045">
    <property type="entry name" value="Glutathione_S-Trfase_N"/>
</dbReference>
<accession>A0AAD5YXF3</accession>
<sequence>MITLYDLAAGGSIKCWSPNPWKARYILNYKKLPYRTIYVDFENVNTVIKEAGFASSRPNPDGTPAYTVPSIIDDATGALVTDSYNIAEYLDKQYPDTPKAFPPGTEALQAAFYAQWNTRARECFQLPIIVTSVPRILTKESSLEYFYRTRSLWFGKPLDQIRPQGEDFEKLWKQAVAFFDELDSWYAKSSGQFLTGENPSFADFTVAGAVKALKIVRGEDSEDWQRFSALNNGRWAKLEQALENEDWEKVGTTNRGKWAKLLPGSLGKYDSVKLVIVIRWDSDQPRILDRSLTNKYPWSFIIQEDNASVPKMKCGSRLAATIYVDWEEIGSVIKEAGIPPSRYKADGVPVYTAPSIIDDATGERVTDSFKIAEYLDKQYPDTPKAFPPGTEALQAAFYQHFNDRFGEFDLLFIPFVPRVIAKESTLKYFHSTMLALLGKPVDQLRLVGEELEKLWQRLFKFLDEVQGWYAKSPGRFLTGDTPSFGDFVVGGRLNIISTLVGKESEEWKRIASASNGRWARLQSDLEEYASVEN</sequence>
<dbReference type="InterPro" id="IPR036282">
    <property type="entry name" value="Glutathione-S-Trfase_C_sf"/>
</dbReference>
<comment type="similarity">
    <text evidence="1">Belongs to the GST superfamily.</text>
</comment>
<dbReference type="Pfam" id="PF13409">
    <property type="entry name" value="GST_N_2"/>
    <property type="match status" value="1"/>
</dbReference>
<dbReference type="PANTHER" id="PTHR44051:SF8">
    <property type="entry name" value="GLUTATHIONE S-TRANSFERASE GSTA"/>
    <property type="match status" value="1"/>
</dbReference>
<evidence type="ECO:0000313" key="4">
    <source>
        <dbReference type="Proteomes" id="UP001213000"/>
    </source>
</evidence>
<evidence type="ECO:0000313" key="3">
    <source>
        <dbReference type="EMBL" id="KAJ3570056.1"/>
    </source>
</evidence>
<keyword evidence="4" id="KW-1185">Reference proteome</keyword>
<dbReference type="SUPFAM" id="SSF52833">
    <property type="entry name" value="Thioredoxin-like"/>
    <property type="match status" value="1"/>
</dbReference>
<dbReference type="AlphaFoldDB" id="A0AAD5YXF3"/>
<protein>
    <recommendedName>
        <fullName evidence="2">GST N-terminal domain-containing protein</fullName>
    </recommendedName>
</protein>
<dbReference type="Gene3D" id="3.40.30.10">
    <property type="entry name" value="Glutaredoxin"/>
    <property type="match status" value="2"/>
</dbReference>
<name>A0AAD5YXF3_9AGAR</name>